<name>A0AAW9Q0T3_9CYAN</name>
<dbReference type="EMBL" id="JAZBJZ010000019">
    <property type="protein sequence ID" value="MEE3716461.1"/>
    <property type="molecule type" value="Genomic_DNA"/>
</dbReference>
<protein>
    <submittedName>
        <fullName evidence="2">Retropepsin-like aspartic protease</fullName>
    </submittedName>
</protein>
<keyword evidence="2" id="KW-0378">Hydrolase</keyword>
<dbReference type="GO" id="GO:0006508">
    <property type="term" value="P:proteolysis"/>
    <property type="evidence" value="ECO:0007669"/>
    <property type="project" value="UniProtKB-KW"/>
</dbReference>
<accession>A0AAW9Q0T3</accession>
<dbReference type="RefSeq" id="WP_330482890.1">
    <property type="nucleotide sequence ID" value="NZ_JAZBJZ010000019.1"/>
</dbReference>
<evidence type="ECO:0000313" key="3">
    <source>
        <dbReference type="Proteomes" id="UP001333818"/>
    </source>
</evidence>
<feature type="signal peptide" evidence="1">
    <location>
        <begin position="1"/>
        <end position="31"/>
    </location>
</feature>
<dbReference type="Proteomes" id="UP001333818">
    <property type="component" value="Unassembled WGS sequence"/>
</dbReference>
<dbReference type="SUPFAM" id="SSF50630">
    <property type="entry name" value="Acid proteases"/>
    <property type="match status" value="1"/>
</dbReference>
<dbReference type="InterPro" id="IPR021109">
    <property type="entry name" value="Peptidase_aspartic_dom_sf"/>
</dbReference>
<proteinExistence type="predicted"/>
<feature type="chain" id="PRO_5043936901" evidence="1">
    <location>
        <begin position="32"/>
        <end position="193"/>
    </location>
</feature>
<reference evidence="2" key="1">
    <citation type="submission" date="2024-01" db="EMBL/GenBank/DDBJ databases">
        <title>Bank of Algae and Cyanobacteria of the Azores (BACA) strain genomes.</title>
        <authorList>
            <person name="Luz R."/>
            <person name="Cordeiro R."/>
            <person name="Fonseca A."/>
            <person name="Goncalves V."/>
        </authorList>
    </citation>
    <scope>NUCLEOTIDE SEQUENCE</scope>
    <source>
        <strain evidence="2">BACA0141</strain>
    </source>
</reference>
<dbReference type="AlphaFoldDB" id="A0AAW9Q0T3"/>
<keyword evidence="2" id="KW-0645">Protease</keyword>
<dbReference type="Pfam" id="PF13975">
    <property type="entry name" value="gag-asp_proteas"/>
    <property type="match status" value="1"/>
</dbReference>
<dbReference type="InterPro" id="IPR034122">
    <property type="entry name" value="Retropepsin-like_bacterial"/>
</dbReference>
<evidence type="ECO:0000256" key="1">
    <source>
        <dbReference type="SAM" id="SignalP"/>
    </source>
</evidence>
<sequence length="193" mass="20659">MKILARLGAIACLGISVLTASELFIHQTAMAQESDGCFMVDSKGRKINLGGLCNNGSQQRSQTQPSSTVTSGGVIQARIKRRDHGTPIIDVTFNNNQTYEMVLDTGASGTLITAQMAYSLQLQAVGAVNATIADGSKVRFPVGIVRSISIGTATVTDVPVAVSDHIEVGLLGHDFFENFDIKIKKDIVEFYPR</sequence>
<gene>
    <name evidence="2" type="ORF">V2H45_06865</name>
</gene>
<dbReference type="GO" id="GO:0008233">
    <property type="term" value="F:peptidase activity"/>
    <property type="evidence" value="ECO:0007669"/>
    <property type="project" value="UniProtKB-KW"/>
</dbReference>
<dbReference type="Gene3D" id="2.40.70.10">
    <property type="entry name" value="Acid Proteases"/>
    <property type="match status" value="1"/>
</dbReference>
<keyword evidence="1" id="KW-0732">Signal</keyword>
<comment type="caution">
    <text evidence="2">The sequence shown here is derived from an EMBL/GenBank/DDBJ whole genome shotgun (WGS) entry which is preliminary data.</text>
</comment>
<evidence type="ECO:0000313" key="2">
    <source>
        <dbReference type="EMBL" id="MEE3716461.1"/>
    </source>
</evidence>
<keyword evidence="3" id="KW-1185">Reference proteome</keyword>
<dbReference type="CDD" id="cd05483">
    <property type="entry name" value="retropepsin_like_bacteria"/>
    <property type="match status" value="1"/>
</dbReference>
<organism evidence="2 3">
    <name type="scientific">Tumidithrix elongata BACA0141</name>
    <dbReference type="NCBI Taxonomy" id="2716417"/>
    <lineage>
        <taxon>Bacteria</taxon>
        <taxon>Bacillati</taxon>
        <taxon>Cyanobacteriota</taxon>
        <taxon>Cyanophyceae</taxon>
        <taxon>Pseudanabaenales</taxon>
        <taxon>Pseudanabaenaceae</taxon>
        <taxon>Tumidithrix</taxon>
        <taxon>Tumidithrix elongata</taxon>
    </lineage>
</organism>